<evidence type="ECO:0000256" key="4">
    <source>
        <dbReference type="ARBA" id="ARBA00022729"/>
    </source>
</evidence>
<dbReference type="GO" id="GO:0012505">
    <property type="term" value="C:endomembrane system"/>
    <property type="evidence" value="ECO:0007669"/>
    <property type="project" value="UniProtKB-SubCell"/>
</dbReference>
<comment type="subcellular location">
    <subcellularLocation>
        <location evidence="7">Endomembrane system</location>
        <topology evidence="7">Single-pass membrane protein</topology>
    </subcellularLocation>
    <subcellularLocation>
        <location evidence="1 8">Membrane</location>
        <topology evidence="1 8">Single-pass type I membrane protein</topology>
    </subcellularLocation>
</comment>
<evidence type="ECO:0000313" key="13">
    <source>
        <dbReference type="Proteomes" id="UP001362899"/>
    </source>
</evidence>
<organism evidence="12 13">
    <name type="scientific">Starmerella bacillaris</name>
    <name type="common">Yeast</name>
    <name type="synonym">Candida zemplinina</name>
    <dbReference type="NCBI Taxonomy" id="1247836"/>
    <lineage>
        <taxon>Eukaryota</taxon>
        <taxon>Fungi</taxon>
        <taxon>Dikarya</taxon>
        <taxon>Ascomycota</taxon>
        <taxon>Saccharomycotina</taxon>
        <taxon>Dipodascomycetes</taxon>
        <taxon>Dipodascales</taxon>
        <taxon>Trichomonascaceae</taxon>
        <taxon>Starmerella</taxon>
    </lineage>
</organism>
<feature type="domain" description="GOLD" evidence="11">
    <location>
        <begin position="31"/>
        <end position="114"/>
    </location>
</feature>
<comment type="similarity">
    <text evidence="2 8">Belongs to the EMP24/GP25L family.</text>
</comment>
<evidence type="ECO:0000256" key="1">
    <source>
        <dbReference type="ARBA" id="ARBA00004479"/>
    </source>
</evidence>
<dbReference type="InterPro" id="IPR036598">
    <property type="entry name" value="GOLD_dom_sf"/>
</dbReference>
<dbReference type="InterPro" id="IPR009038">
    <property type="entry name" value="GOLD_dom"/>
</dbReference>
<comment type="caution">
    <text evidence="12">The sequence shown here is derived from an EMBL/GenBank/DDBJ whole genome shotgun (WGS) entry which is preliminary data.</text>
</comment>
<evidence type="ECO:0000256" key="2">
    <source>
        <dbReference type="ARBA" id="ARBA00007104"/>
    </source>
</evidence>
<dbReference type="AlphaFoldDB" id="A0AAV5RNM9"/>
<protein>
    <submittedName>
        <fullName evidence="12">Erp2 protein</fullName>
    </submittedName>
</protein>
<feature type="signal peptide" evidence="10">
    <location>
        <begin position="1"/>
        <end position="18"/>
    </location>
</feature>
<keyword evidence="13" id="KW-1185">Reference proteome</keyword>
<dbReference type="SUPFAM" id="SSF101576">
    <property type="entry name" value="Supernatant protein factor (SPF), C-terminal domain"/>
    <property type="match status" value="1"/>
</dbReference>
<evidence type="ECO:0000256" key="7">
    <source>
        <dbReference type="ARBA" id="ARBA00037847"/>
    </source>
</evidence>
<dbReference type="InterPro" id="IPR015720">
    <property type="entry name" value="Emp24-like"/>
</dbReference>
<name>A0AAV5RNM9_STABA</name>
<dbReference type="Proteomes" id="UP001362899">
    <property type="component" value="Unassembled WGS sequence"/>
</dbReference>
<feature type="chain" id="PRO_5043697377" evidence="10">
    <location>
        <begin position="19"/>
        <end position="207"/>
    </location>
</feature>
<evidence type="ECO:0000256" key="8">
    <source>
        <dbReference type="RuleBase" id="RU003827"/>
    </source>
</evidence>
<evidence type="ECO:0000256" key="6">
    <source>
        <dbReference type="ARBA" id="ARBA00023136"/>
    </source>
</evidence>
<reference evidence="12 13" key="1">
    <citation type="journal article" date="2023" name="Elife">
        <title>Identification of key yeast species and microbe-microbe interactions impacting larval growth of Drosophila in the wild.</title>
        <authorList>
            <person name="Mure A."/>
            <person name="Sugiura Y."/>
            <person name="Maeda R."/>
            <person name="Honda K."/>
            <person name="Sakurai N."/>
            <person name="Takahashi Y."/>
            <person name="Watada M."/>
            <person name="Katoh T."/>
            <person name="Gotoh A."/>
            <person name="Gotoh Y."/>
            <person name="Taniguchi I."/>
            <person name="Nakamura K."/>
            <person name="Hayashi T."/>
            <person name="Katayama T."/>
            <person name="Uemura T."/>
            <person name="Hattori Y."/>
        </authorList>
    </citation>
    <scope>NUCLEOTIDE SEQUENCE [LARGE SCALE GENOMIC DNA]</scope>
    <source>
        <strain evidence="12 13">SB-73</strain>
    </source>
</reference>
<evidence type="ECO:0000256" key="9">
    <source>
        <dbReference type="SAM" id="Phobius"/>
    </source>
</evidence>
<feature type="transmembrane region" description="Helical" evidence="9">
    <location>
        <begin position="175"/>
        <end position="199"/>
    </location>
</feature>
<evidence type="ECO:0000256" key="10">
    <source>
        <dbReference type="SAM" id="SignalP"/>
    </source>
</evidence>
<keyword evidence="3 8" id="KW-0812">Transmembrane</keyword>
<dbReference type="GO" id="GO:0016020">
    <property type="term" value="C:membrane"/>
    <property type="evidence" value="ECO:0007669"/>
    <property type="project" value="UniProtKB-SubCell"/>
</dbReference>
<gene>
    <name evidence="12" type="ORF">DASB73_038400</name>
</gene>
<proteinExistence type="inferred from homology"/>
<sequence>MHFSVLISVLSVLSVVHAFVPLTINVGPNQKQCFFTRAHREGAKMRAAFTVMSGGQFDIDASLKRPDGTIIEQVSKSEGEEWLFSASTTGDYELCFYNEMSTVTDKLVQFEFEVDTISFAAEPPKPVDNYGATMEQYITKLEERASSISHQVQYLKVRNTRNMSTVMSTAARIRWFSIIELVAVVGMALFNVTIVQLFFNSSRKNIV</sequence>
<evidence type="ECO:0000256" key="5">
    <source>
        <dbReference type="ARBA" id="ARBA00022989"/>
    </source>
</evidence>
<keyword evidence="5 9" id="KW-1133">Transmembrane helix</keyword>
<keyword evidence="4 10" id="KW-0732">Signal</keyword>
<accession>A0AAV5RNM9</accession>
<keyword evidence="6 9" id="KW-0472">Membrane</keyword>
<dbReference type="PROSITE" id="PS50866">
    <property type="entry name" value="GOLD"/>
    <property type="match status" value="1"/>
</dbReference>
<evidence type="ECO:0000256" key="3">
    <source>
        <dbReference type="ARBA" id="ARBA00022692"/>
    </source>
</evidence>
<dbReference type="Pfam" id="PF01105">
    <property type="entry name" value="EMP24_GP25L"/>
    <property type="match status" value="1"/>
</dbReference>
<dbReference type="EMBL" id="BTGC01000008">
    <property type="protein sequence ID" value="GMM52877.1"/>
    <property type="molecule type" value="Genomic_DNA"/>
</dbReference>
<dbReference type="SMART" id="SM01190">
    <property type="entry name" value="EMP24_GP25L"/>
    <property type="match status" value="1"/>
</dbReference>
<evidence type="ECO:0000259" key="11">
    <source>
        <dbReference type="PROSITE" id="PS50866"/>
    </source>
</evidence>
<evidence type="ECO:0000313" key="12">
    <source>
        <dbReference type="EMBL" id="GMM52877.1"/>
    </source>
</evidence>
<dbReference type="PANTHER" id="PTHR22811">
    <property type="entry name" value="TRANSMEMBRANE EMP24 DOMAIN-CONTAINING PROTEIN"/>
    <property type="match status" value="1"/>
</dbReference>